<reference evidence="4 5" key="1">
    <citation type="submission" date="2016-10" db="EMBL/GenBank/DDBJ databases">
        <authorList>
            <person name="de Groot N.N."/>
        </authorList>
    </citation>
    <scope>NUCLEOTIDE SEQUENCE [LARGE SCALE GENOMIC DNA]</scope>
    <source>
        <strain evidence="4 5">DSM 29619</strain>
    </source>
</reference>
<dbReference type="OrthoDB" id="7488837at2"/>
<name>A0A1I1Q389_9RHOB</name>
<evidence type="ECO:0000256" key="1">
    <source>
        <dbReference type="SAM" id="MobiDB-lite"/>
    </source>
</evidence>
<feature type="region of interest" description="Disordered" evidence="1">
    <location>
        <begin position="259"/>
        <end position="282"/>
    </location>
</feature>
<dbReference type="InterPro" id="IPR011991">
    <property type="entry name" value="ArsR-like_HTH"/>
</dbReference>
<dbReference type="Pfam" id="PF11800">
    <property type="entry name" value="RP-C_C"/>
    <property type="match status" value="1"/>
</dbReference>
<dbReference type="InterPro" id="IPR036390">
    <property type="entry name" value="WH_DNA-bd_sf"/>
</dbReference>
<dbReference type="GO" id="GO:0006355">
    <property type="term" value="P:regulation of DNA-templated transcription"/>
    <property type="evidence" value="ECO:0007669"/>
    <property type="project" value="UniProtKB-ARBA"/>
</dbReference>
<dbReference type="AlphaFoldDB" id="A0A1I1Q389"/>
<evidence type="ECO:0000313" key="4">
    <source>
        <dbReference type="EMBL" id="SFD16509.1"/>
    </source>
</evidence>
<evidence type="ECO:0000259" key="2">
    <source>
        <dbReference type="Pfam" id="PF03428"/>
    </source>
</evidence>
<dbReference type="InterPro" id="IPR047611">
    <property type="entry name" value="RepABC_RepC"/>
</dbReference>
<dbReference type="Pfam" id="PF03428">
    <property type="entry name" value="RP-C"/>
    <property type="match status" value="1"/>
</dbReference>
<dbReference type="RefSeq" id="WP_093454787.1">
    <property type="nucleotide sequence ID" value="NZ_FNZG01000005.1"/>
</dbReference>
<feature type="domain" description="Plasmid replication protein C N-terminal" evidence="2">
    <location>
        <begin position="12"/>
        <end position="185"/>
    </location>
</feature>
<evidence type="ECO:0000259" key="3">
    <source>
        <dbReference type="Pfam" id="PF11800"/>
    </source>
</evidence>
<proteinExistence type="predicted"/>
<accession>A0A1I1Q389</accession>
<dbReference type="EMBL" id="FOLX01000002">
    <property type="protein sequence ID" value="SFD16509.1"/>
    <property type="molecule type" value="Genomic_DNA"/>
</dbReference>
<dbReference type="Proteomes" id="UP000231644">
    <property type="component" value="Unassembled WGS sequence"/>
</dbReference>
<dbReference type="SUPFAM" id="SSF46785">
    <property type="entry name" value="Winged helix' DNA-binding domain"/>
    <property type="match status" value="1"/>
</dbReference>
<dbReference type="CDD" id="cd00090">
    <property type="entry name" value="HTH_ARSR"/>
    <property type="match status" value="1"/>
</dbReference>
<dbReference type="Gene3D" id="1.10.10.10">
    <property type="entry name" value="Winged helix-like DNA-binding domain superfamily/Winged helix DNA-binding domain"/>
    <property type="match status" value="1"/>
</dbReference>
<dbReference type="InterPro" id="IPR021760">
    <property type="entry name" value="RepC_C"/>
</dbReference>
<feature type="domain" description="Plasmid replication protein C C-terminal" evidence="3">
    <location>
        <begin position="288"/>
        <end position="386"/>
    </location>
</feature>
<dbReference type="STRING" id="517719.SAMN05421762_3477"/>
<dbReference type="InterPro" id="IPR036388">
    <property type="entry name" value="WH-like_DNA-bd_sf"/>
</dbReference>
<gene>
    <name evidence="4" type="ORF">SAMN05421762_3477</name>
</gene>
<dbReference type="InterPro" id="IPR005090">
    <property type="entry name" value="RepC_N"/>
</dbReference>
<sequence>MRTVTTTPFGARPVTACLMENQARGRALAQISSVDKYQVLNAVGLIARDLGLSDRNIAVLQVLLSFHPDRDLKDGAAMVVFASNASLSERAHGMPESTLRRHLSSLVNAGLILRHDSPNGKRYARRGAGGQITRAFGFDLTPLLTRAPEILERANIEIARREQIKAMREEVSLMLRDASKLIEYALHSGLETNLDEVDDRTKLARQVLRRKLSYHQLREMRDQMATLINDIHARLGTQITTDPQVENTVDIQVKTETKTAELSGNPAQNERHYQKSDKDIPDKKAPDLGMVLTSCPDVTAYFDRPVRDWSDYLYAICSVAPMVGIDAQNWAKACQTMGPENAAATVAVLVQRISEIANPGAYFRTLAQKAGEGDFSPLPLLTALARKAA</sequence>
<keyword evidence="5" id="KW-1185">Reference proteome</keyword>
<organism evidence="4 5">
    <name type="scientific">Pseudooceanicola nitratireducens</name>
    <dbReference type="NCBI Taxonomy" id="517719"/>
    <lineage>
        <taxon>Bacteria</taxon>
        <taxon>Pseudomonadati</taxon>
        <taxon>Pseudomonadota</taxon>
        <taxon>Alphaproteobacteria</taxon>
        <taxon>Rhodobacterales</taxon>
        <taxon>Paracoccaceae</taxon>
        <taxon>Pseudooceanicola</taxon>
    </lineage>
</organism>
<dbReference type="NCBIfam" id="NF040974">
    <property type="entry name" value="RepABC_RepC"/>
    <property type="match status" value="1"/>
</dbReference>
<evidence type="ECO:0000313" key="5">
    <source>
        <dbReference type="Proteomes" id="UP000231644"/>
    </source>
</evidence>
<protein>
    <submittedName>
        <fullName evidence="4">Replication initiation protein RepC</fullName>
    </submittedName>
</protein>
<feature type="compositionally biased region" description="Basic and acidic residues" evidence="1">
    <location>
        <begin position="269"/>
        <end position="282"/>
    </location>
</feature>